<organism evidence="1 2">
    <name type="scientific">Salisediminibacterium beveridgei</name>
    <dbReference type="NCBI Taxonomy" id="632773"/>
    <lineage>
        <taxon>Bacteria</taxon>
        <taxon>Bacillati</taxon>
        <taxon>Bacillota</taxon>
        <taxon>Bacilli</taxon>
        <taxon>Bacillales</taxon>
        <taxon>Bacillaceae</taxon>
        <taxon>Salisediminibacterium</taxon>
    </lineage>
</organism>
<name>A0A1D7QSF6_9BACI</name>
<dbReference type="Proteomes" id="UP000094463">
    <property type="component" value="Chromosome"/>
</dbReference>
<keyword evidence="2" id="KW-1185">Reference proteome</keyword>
<reference evidence="1 2" key="1">
    <citation type="submission" date="2015-08" db="EMBL/GenBank/DDBJ databases">
        <title>The complete genome sequence of Bacillus beveridgei MLTeJB.</title>
        <authorList>
            <person name="Hanson T.E."/>
            <person name="Mesa C."/>
            <person name="Basesman S.M."/>
            <person name="Oremland R.S."/>
        </authorList>
    </citation>
    <scope>NUCLEOTIDE SEQUENCE [LARGE SCALE GENOMIC DNA]</scope>
    <source>
        <strain evidence="1 2">MLTeJB</strain>
    </source>
</reference>
<dbReference type="AlphaFoldDB" id="A0A1D7QSF6"/>
<accession>A0A1D7QSF6</accession>
<dbReference type="KEGG" id="bbev:BBEV_0534"/>
<dbReference type="EMBL" id="CP012502">
    <property type="protein sequence ID" value="AOM81927.1"/>
    <property type="molecule type" value="Genomic_DNA"/>
</dbReference>
<evidence type="ECO:0000313" key="2">
    <source>
        <dbReference type="Proteomes" id="UP000094463"/>
    </source>
</evidence>
<gene>
    <name evidence="1" type="ORF">BBEV_0534</name>
</gene>
<evidence type="ECO:0000313" key="1">
    <source>
        <dbReference type="EMBL" id="AOM81927.1"/>
    </source>
</evidence>
<protein>
    <submittedName>
        <fullName evidence="1">Uncharacterized protein</fullName>
    </submittedName>
</protein>
<proteinExistence type="predicted"/>
<sequence length="44" mass="5068">MRLPPLGLHSLLFYQNSQELRSSFSMETKKKDLLPVTEDPHGLL</sequence>